<dbReference type="InParanoid" id="K3YBS8"/>
<dbReference type="HOGENOM" id="CLU_2853983_0_0_1"/>
<reference evidence="2" key="1">
    <citation type="journal article" date="2012" name="Nat. Biotechnol.">
        <title>Reference genome sequence of the model plant Setaria.</title>
        <authorList>
            <person name="Bennetzen J.L."/>
            <person name="Schmutz J."/>
            <person name="Wang H."/>
            <person name="Percifield R."/>
            <person name="Hawkins J."/>
            <person name="Pontaroli A.C."/>
            <person name="Estep M."/>
            <person name="Feng L."/>
            <person name="Vaughn J.N."/>
            <person name="Grimwood J."/>
            <person name="Jenkins J."/>
            <person name="Barry K."/>
            <person name="Lindquist E."/>
            <person name="Hellsten U."/>
            <person name="Deshpande S."/>
            <person name="Wang X."/>
            <person name="Wu X."/>
            <person name="Mitros T."/>
            <person name="Triplett J."/>
            <person name="Yang X."/>
            <person name="Ye C.Y."/>
            <person name="Mauro-Herrera M."/>
            <person name="Wang L."/>
            <person name="Li P."/>
            <person name="Sharma M."/>
            <person name="Sharma R."/>
            <person name="Ronald P.C."/>
            <person name="Panaud O."/>
            <person name="Kellogg E.A."/>
            <person name="Brutnell T.P."/>
            <person name="Doust A.N."/>
            <person name="Tuskan G.A."/>
            <person name="Rokhsar D."/>
            <person name="Devos K.M."/>
        </authorList>
    </citation>
    <scope>NUCLEOTIDE SEQUENCE [LARGE SCALE GENOMIC DNA]</scope>
    <source>
        <strain evidence="2">cv. Yugu1</strain>
    </source>
</reference>
<keyword evidence="2" id="KW-1185">Reference proteome</keyword>
<accession>K3YBS8</accession>
<dbReference type="Proteomes" id="UP000004995">
    <property type="component" value="Unassembled WGS sequence"/>
</dbReference>
<evidence type="ECO:0000313" key="1">
    <source>
        <dbReference type="EnsemblPlants" id="KQK99333"/>
    </source>
</evidence>
<reference evidence="1" key="2">
    <citation type="submission" date="2018-08" db="UniProtKB">
        <authorList>
            <consortium name="EnsemblPlants"/>
        </authorList>
    </citation>
    <scope>IDENTIFICATION</scope>
    <source>
        <strain evidence="1">Yugu1</strain>
    </source>
</reference>
<sequence>MKDQNFRTKVQNCKTLCSLPWDANGHCGLLQIMNQFRAKIKEPAYNGFSRYDFVLLICGLYAHEH</sequence>
<proteinExistence type="predicted"/>
<dbReference type="AlphaFoldDB" id="K3YBS8"/>
<dbReference type="EnsemblPlants" id="KQK99333">
    <property type="protein sequence ID" value="KQK99333"/>
    <property type="gene ID" value="SETIT_011672mg"/>
</dbReference>
<dbReference type="Gramene" id="KQK99333">
    <property type="protein sequence ID" value="KQK99333"/>
    <property type="gene ID" value="SETIT_011672mg"/>
</dbReference>
<dbReference type="EMBL" id="AGNK02004536">
    <property type="status" value="NOT_ANNOTATED_CDS"/>
    <property type="molecule type" value="Genomic_DNA"/>
</dbReference>
<name>K3YBS8_SETIT</name>
<evidence type="ECO:0000313" key="2">
    <source>
        <dbReference type="Proteomes" id="UP000004995"/>
    </source>
</evidence>
<organism evidence="1 2">
    <name type="scientific">Setaria italica</name>
    <name type="common">Foxtail millet</name>
    <name type="synonym">Panicum italicum</name>
    <dbReference type="NCBI Taxonomy" id="4555"/>
    <lineage>
        <taxon>Eukaryota</taxon>
        <taxon>Viridiplantae</taxon>
        <taxon>Streptophyta</taxon>
        <taxon>Embryophyta</taxon>
        <taxon>Tracheophyta</taxon>
        <taxon>Spermatophyta</taxon>
        <taxon>Magnoliopsida</taxon>
        <taxon>Liliopsida</taxon>
        <taxon>Poales</taxon>
        <taxon>Poaceae</taxon>
        <taxon>PACMAD clade</taxon>
        <taxon>Panicoideae</taxon>
        <taxon>Panicodae</taxon>
        <taxon>Paniceae</taxon>
        <taxon>Cenchrinae</taxon>
        <taxon>Setaria</taxon>
    </lineage>
</organism>
<protein>
    <submittedName>
        <fullName evidence="1">Uncharacterized protein</fullName>
    </submittedName>
</protein>